<dbReference type="FunFam" id="3.10.50.40:FF:000001">
    <property type="entry name" value="Trigger factor"/>
    <property type="match status" value="1"/>
</dbReference>
<dbReference type="NCBIfam" id="TIGR00115">
    <property type="entry name" value="tig"/>
    <property type="match status" value="1"/>
</dbReference>
<dbReference type="Pfam" id="PF00254">
    <property type="entry name" value="FKBP_C"/>
    <property type="match status" value="1"/>
</dbReference>
<dbReference type="GO" id="GO:0051083">
    <property type="term" value="P:'de novo' cotranslational protein folding"/>
    <property type="evidence" value="ECO:0007669"/>
    <property type="project" value="TreeGrafter"/>
</dbReference>
<name>A0A2T1HUF5_9HYPH</name>
<keyword evidence="15" id="KW-0175">Coiled coil</keyword>
<evidence type="ECO:0000256" key="16">
    <source>
        <dbReference type="SAM" id="MobiDB-lite"/>
    </source>
</evidence>
<dbReference type="GO" id="GO:0044183">
    <property type="term" value="F:protein folding chaperone"/>
    <property type="evidence" value="ECO:0007669"/>
    <property type="project" value="TreeGrafter"/>
</dbReference>
<evidence type="ECO:0000256" key="14">
    <source>
        <dbReference type="RuleBase" id="RU003914"/>
    </source>
</evidence>
<dbReference type="InterPro" id="IPR008881">
    <property type="entry name" value="Trigger_fac_ribosome-bd_bac"/>
</dbReference>
<evidence type="ECO:0000256" key="3">
    <source>
        <dbReference type="ARBA" id="ARBA00013194"/>
    </source>
</evidence>
<evidence type="ECO:0000256" key="11">
    <source>
        <dbReference type="ARBA" id="ARBA00029986"/>
    </source>
</evidence>
<dbReference type="Pfam" id="PF05697">
    <property type="entry name" value="Trigger_N"/>
    <property type="match status" value="1"/>
</dbReference>
<evidence type="ECO:0000256" key="5">
    <source>
        <dbReference type="ARBA" id="ARBA00022618"/>
    </source>
</evidence>
<dbReference type="InterPro" id="IPR027304">
    <property type="entry name" value="Trigger_fact/SurA_dom_sf"/>
</dbReference>
<evidence type="ECO:0000256" key="1">
    <source>
        <dbReference type="ARBA" id="ARBA00000971"/>
    </source>
</evidence>
<dbReference type="InterPro" id="IPR046357">
    <property type="entry name" value="PPIase_dom_sf"/>
</dbReference>
<dbReference type="Gene3D" id="1.10.3120.10">
    <property type="entry name" value="Trigger factor, C-terminal domain"/>
    <property type="match status" value="1"/>
</dbReference>
<sequence length="487" mass="53893">MQVTETLSEGLKREFTVVLPAKDLEERLTNELVGLKDKVRINGFRPGKVPVGHLRRVYGRSVMADVLQNLVNETNRKIVEDQGLKLALEPQIVFPESKEEVEAAMEAKGDLSYKVSLEVLPKFEIQDFAGLSVTRETYEVPESELQEALERLAQQNRQFSSKEEGAKAEKGDRVIVDFVGSIDGTPFEGGAGTDVPVDIGSNGFIPGFEEQLIGAAKGQELTITATFPAEYGAAHLAGKEAQFATTVKDVQAPQAVEINDEFAKQFGMENLDALKTALTEAISRDYTAVSRRKLKRQLLDALDAQYAFDLPPSLMSQEFDNIWRQVQADMQQSGKTFADEDTTEEEARAEYEKIAARRVRLGLVLAEIGEKAQVQVSDEEVSQALVERARQFPGQERMVWDFYRKNPQALAEIRAPIFEEKVVDHILGSANVTEKKVSKEELMAEDEDEKPAAAASAEDKPKKARASKKKAEAAEPASDTPQTNASE</sequence>
<feature type="domain" description="PPIase FKBP-type" evidence="17">
    <location>
        <begin position="171"/>
        <end position="256"/>
    </location>
</feature>
<dbReference type="GO" id="GO:0043022">
    <property type="term" value="F:ribosome binding"/>
    <property type="evidence" value="ECO:0007669"/>
    <property type="project" value="TreeGrafter"/>
</dbReference>
<dbReference type="PROSITE" id="PS50059">
    <property type="entry name" value="FKBP_PPIASE"/>
    <property type="match status" value="1"/>
</dbReference>
<dbReference type="Gene3D" id="3.30.70.1050">
    <property type="entry name" value="Trigger factor ribosome-binding domain"/>
    <property type="match status" value="1"/>
</dbReference>
<dbReference type="EMBL" id="PVZS01000008">
    <property type="protein sequence ID" value="PSC05303.1"/>
    <property type="molecule type" value="Genomic_DNA"/>
</dbReference>
<dbReference type="Gene3D" id="3.10.50.40">
    <property type="match status" value="1"/>
</dbReference>
<dbReference type="PANTHER" id="PTHR30560:SF3">
    <property type="entry name" value="TRIGGER FACTOR-LIKE PROTEIN TIG, CHLOROPLASTIC"/>
    <property type="match status" value="1"/>
</dbReference>
<dbReference type="GO" id="GO:0051301">
    <property type="term" value="P:cell division"/>
    <property type="evidence" value="ECO:0007669"/>
    <property type="project" value="UniProtKB-KW"/>
</dbReference>
<evidence type="ECO:0000256" key="4">
    <source>
        <dbReference type="ARBA" id="ARBA00016902"/>
    </source>
</evidence>
<dbReference type="SUPFAM" id="SSF102735">
    <property type="entry name" value="Trigger factor ribosome-binding domain"/>
    <property type="match status" value="1"/>
</dbReference>
<keyword evidence="12" id="KW-0963">Cytoplasm</keyword>
<feature type="region of interest" description="Disordered" evidence="16">
    <location>
        <begin position="434"/>
        <end position="487"/>
    </location>
</feature>
<dbReference type="GO" id="GO:0003755">
    <property type="term" value="F:peptidyl-prolyl cis-trans isomerase activity"/>
    <property type="evidence" value="ECO:0007669"/>
    <property type="project" value="UniProtKB-UniRule"/>
</dbReference>
<comment type="domain">
    <text evidence="12">Consists of 3 domains; the N-terminus binds the ribosome, the middle domain has PPIase activity, while the C-terminus has intrinsic chaperone activity on its own.</text>
</comment>
<evidence type="ECO:0000256" key="7">
    <source>
        <dbReference type="ARBA" id="ARBA00023186"/>
    </source>
</evidence>
<feature type="coiled-coil region" evidence="15">
    <location>
        <begin position="142"/>
        <end position="169"/>
    </location>
</feature>
<dbReference type="AlphaFoldDB" id="A0A2T1HUF5"/>
<dbReference type="GO" id="GO:0043335">
    <property type="term" value="P:protein unfolding"/>
    <property type="evidence" value="ECO:0007669"/>
    <property type="project" value="TreeGrafter"/>
</dbReference>
<evidence type="ECO:0000256" key="13">
    <source>
        <dbReference type="PROSITE-ProRule" id="PRU00277"/>
    </source>
</evidence>
<comment type="caution">
    <text evidence="18">The sequence shown here is derived from an EMBL/GenBank/DDBJ whole genome shotgun (WGS) entry which is preliminary data.</text>
</comment>
<dbReference type="RefSeq" id="WP_106336313.1">
    <property type="nucleotide sequence ID" value="NZ_PVZS01000008.1"/>
</dbReference>
<dbReference type="EC" id="5.2.1.8" evidence="3 12"/>
<evidence type="ECO:0000313" key="19">
    <source>
        <dbReference type="Proteomes" id="UP000239772"/>
    </source>
</evidence>
<evidence type="ECO:0000256" key="10">
    <source>
        <dbReference type="ARBA" id="ARBA00024849"/>
    </source>
</evidence>
<dbReference type="InterPro" id="IPR037041">
    <property type="entry name" value="Trigger_fac_C_sf"/>
</dbReference>
<dbReference type="GO" id="GO:0015031">
    <property type="term" value="P:protein transport"/>
    <property type="evidence" value="ECO:0007669"/>
    <property type="project" value="UniProtKB-UniRule"/>
</dbReference>
<evidence type="ECO:0000256" key="2">
    <source>
        <dbReference type="ARBA" id="ARBA00005464"/>
    </source>
</evidence>
<dbReference type="SUPFAM" id="SSF109998">
    <property type="entry name" value="Triger factor/SurA peptide-binding domain-like"/>
    <property type="match status" value="1"/>
</dbReference>
<dbReference type="InterPro" id="IPR001179">
    <property type="entry name" value="PPIase_FKBP_dom"/>
</dbReference>
<dbReference type="SUPFAM" id="SSF54534">
    <property type="entry name" value="FKBP-like"/>
    <property type="match status" value="1"/>
</dbReference>
<comment type="catalytic activity">
    <reaction evidence="1 12 13">
        <text>[protein]-peptidylproline (omega=180) = [protein]-peptidylproline (omega=0)</text>
        <dbReference type="Rhea" id="RHEA:16237"/>
        <dbReference type="Rhea" id="RHEA-COMP:10747"/>
        <dbReference type="Rhea" id="RHEA-COMP:10748"/>
        <dbReference type="ChEBI" id="CHEBI:83833"/>
        <dbReference type="ChEBI" id="CHEBI:83834"/>
        <dbReference type="EC" id="5.2.1.8"/>
    </reaction>
</comment>
<dbReference type="InterPro" id="IPR005215">
    <property type="entry name" value="Trig_fac"/>
</dbReference>
<proteinExistence type="inferred from homology"/>
<reference evidence="19" key="1">
    <citation type="submission" date="2018-03" db="EMBL/GenBank/DDBJ databases">
        <authorList>
            <person name="Sun L."/>
            <person name="Liu H."/>
            <person name="Chen W."/>
            <person name="Huang K."/>
            <person name="Liu W."/>
            <person name="Gao X."/>
        </authorList>
    </citation>
    <scope>NUCLEOTIDE SEQUENCE [LARGE SCALE GENOMIC DNA]</scope>
    <source>
        <strain evidence="19">SH9</strain>
    </source>
</reference>
<evidence type="ECO:0000256" key="12">
    <source>
        <dbReference type="HAMAP-Rule" id="MF_00303"/>
    </source>
</evidence>
<comment type="similarity">
    <text evidence="2 12 14">Belongs to the FKBP-type PPIase family. Tig subfamily.</text>
</comment>
<keyword evidence="19" id="KW-1185">Reference proteome</keyword>
<evidence type="ECO:0000256" key="9">
    <source>
        <dbReference type="ARBA" id="ARBA00023306"/>
    </source>
</evidence>
<protein>
    <recommendedName>
        <fullName evidence="4 12">Trigger factor</fullName>
        <shortName evidence="12">TF</shortName>
        <ecNumber evidence="3 12">5.2.1.8</ecNumber>
    </recommendedName>
    <alternativeName>
        <fullName evidence="11 12">PPIase</fullName>
    </alternativeName>
</protein>
<dbReference type="InterPro" id="IPR036611">
    <property type="entry name" value="Trigger_fac_ribosome-bd_sf"/>
</dbReference>
<keyword evidence="5 12" id="KW-0132">Cell division</keyword>
<gene>
    <name evidence="12" type="primary">tig</name>
    <name evidence="18" type="ORF">SLNSH_08820</name>
</gene>
<dbReference type="PIRSF" id="PIRSF003095">
    <property type="entry name" value="Trigger_factor"/>
    <property type="match status" value="1"/>
</dbReference>
<evidence type="ECO:0000259" key="17">
    <source>
        <dbReference type="PROSITE" id="PS50059"/>
    </source>
</evidence>
<dbReference type="Pfam" id="PF05698">
    <property type="entry name" value="Trigger_C"/>
    <property type="match status" value="1"/>
</dbReference>
<accession>A0A2T1HUF5</accession>
<organism evidence="18 19">
    <name type="scientific">Alsobacter soli</name>
    <dbReference type="NCBI Taxonomy" id="2109933"/>
    <lineage>
        <taxon>Bacteria</taxon>
        <taxon>Pseudomonadati</taxon>
        <taxon>Pseudomonadota</taxon>
        <taxon>Alphaproteobacteria</taxon>
        <taxon>Hyphomicrobiales</taxon>
        <taxon>Alsobacteraceae</taxon>
        <taxon>Alsobacter</taxon>
    </lineage>
</organism>
<dbReference type="Proteomes" id="UP000239772">
    <property type="component" value="Unassembled WGS sequence"/>
</dbReference>
<dbReference type="HAMAP" id="MF_00303">
    <property type="entry name" value="Trigger_factor_Tig"/>
    <property type="match status" value="1"/>
</dbReference>
<dbReference type="PANTHER" id="PTHR30560">
    <property type="entry name" value="TRIGGER FACTOR CHAPERONE AND PEPTIDYL-PROLYL CIS/TRANS ISOMERASE"/>
    <property type="match status" value="1"/>
</dbReference>
<evidence type="ECO:0000313" key="18">
    <source>
        <dbReference type="EMBL" id="PSC05303.1"/>
    </source>
</evidence>
<keyword evidence="8 12" id="KW-0413">Isomerase</keyword>
<dbReference type="OrthoDB" id="9767721at2"/>
<evidence type="ECO:0000256" key="8">
    <source>
        <dbReference type="ARBA" id="ARBA00023235"/>
    </source>
</evidence>
<evidence type="ECO:0000256" key="15">
    <source>
        <dbReference type="SAM" id="Coils"/>
    </source>
</evidence>
<evidence type="ECO:0000256" key="6">
    <source>
        <dbReference type="ARBA" id="ARBA00023110"/>
    </source>
</evidence>
<dbReference type="InterPro" id="IPR008880">
    <property type="entry name" value="Trigger_fac_C"/>
</dbReference>
<dbReference type="GO" id="GO:0005737">
    <property type="term" value="C:cytoplasm"/>
    <property type="evidence" value="ECO:0007669"/>
    <property type="project" value="UniProtKB-SubCell"/>
</dbReference>
<keyword evidence="9 12" id="KW-0131">Cell cycle</keyword>
<comment type="function">
    <text evidence="10 12">Involved in protein export. Acts as a chaperone by maintaining the newly synthesized protein in an open conformation. Functions as a peptidyl-prolyl cis-trans isomerase.</text>
</comment>
<comment type="subcellular location">
    <subcellularLocation>
        <location evidence="12">Cytoplasm</location>
    </subcellularLocation>
    <text evidence="12">About half TF is bound to the ribosome near the polypeptide exit tunnel while the other half is free in the cytoplasm.</text>
</comment>
<keyword evidence="7 12" id="KW-0143">Chaperone</keyword>
<keyword evidence="6 12" id="KW-0697">Rotamase</keyword>